<proteinExistence type="predicted"/>
<reference evidence="3" key="1">
    <citation type="journal article" date="2020" name="Nature">
        <title>Giant virus diversity and host interactions through global metagenomics.</title>
        <authorList>
            <person name="Schulz F."/>
            <person name="Roux S."/>
            <person name="Paez-Espino D."/>
            <person name="Jungbluth S."/>
            <person name="Walsh D.A."/>
            <person name="Denef V.J."/>
            <person name="McMahon K.D."/>
            <person name="Konstantinidis K.T."/>
            <person name="Eloe-Fadrosh E.A."/>
            <person name="Kyrpides N.C."/>
            <person name="Woyke T."/>
        </authorList>
    </citation>
    <scope>NUCLEOTIDE SEQUENCE</scope>
    <source>
        <strain evidence="3">GVMAG-M-3300023184-68</strain>
    </source>
</reference>
<dbReference type="EMBL" id="MN740153">
    <property type="protein sequence ID" value="QHT90164.1"/>
    <property type="molecule type" value="Genomic_DNA"/>
</dbReference>
<protein>
    <recommendedName>
        <fullName evidence="2">YqaJ viral recombinase domain-containing protein</fullName>
    </recommendedName>
</protein>
<dbReference type="SUPFAM" id="SSF52980">
    <property type="entry name" value="Restriction endonuclease-like"/>
    <property type="match status" value="1"/>
</dbReference>
<name>A0A6C0IB14_9ZZZZ</name>
<dbReference type="Pfam" id="PF09588">
    <property type="entry name" value="YqaJ"/>
    <property type="match status" value="1"/>
</dbReference>
<dbReference type="InterPro" id="IPR051703">
    <property type="entry name" value="NF-kappa-B_Signaling_Reg"/>
</dbReference>
<evidence type="ECO:0000256" key="1">
    <source>
        <dbReference type="SAM" id="MobiDB-lite"/>
    </source>
</evidence>
<dbReference type="AlphaFoldDB" id="A0A6C0IB14"/>
<feature type="compositionally biased region" description="Acidic residues" evidence="1">
    <location>
        <begin position="29"/>
        <end position="47"/>
    </location>
</feature>
<organism evidence="3">
    <name type="scientific">viral metagenome</name>
    <dbReference type="NCBI Taxonomy" id="1070528"/>
    <lineage>
        <taxon>unclassified sequences</taxon>
        <taxon>metagenomes</taxon>
        <taxon>organismal metagenomes</taxon>
    </lineage>
</organism>
<dbReference type="InterPro" id="IPR019080">
    <property type="entry name" value="YqaJ_viral_recombinase"/>
</dbReference>
<accession>A0A6C0IB14</accession>
<dbReference type="InterPro" id="IPR011335">
    <property type="entry name" value="Restrct_endonuc-II-like"/>
</dbReference>
<evidence type="ECO:0000313" key="3">
    <source>
        <dbReference type="EMBL" id="QHT90164.1"/>
    </source>
</evidence>
<dbReference type="PANTHER" id="PTHR46609">
    <property type="entry name" value="EXONUCLEASE, PHAGE-TYPE/RECB, C-TERMINAL DOMAIN-CONTAINING PROTEIN"/>
    <property type="match status" value="1"/>
</dbReference>
<dbReference type="CDD" id="cd22343">
    <property type="entry name" value="PDDEXK_lambda_exonuclease-like"/>
    <property type="match status" value="1"/>
</dbReference>
<feature type="region of interest" description="Disordered" evidence="1">
    <location>
        <begin position="1"/>
        <end position="47"/>
    </location>
</feature>
<sequence length="476" mass="55359">MNLRSRSGTLVDVSTKKDASVQVNMDVQTDTESEPDSEQDSDQESESISEILDDGILYDMESSIINEIDEFITSNPELYSNPNFHEDLTDTIYETMYEGALLSDTLIDTEKNQQAMMEFVKQNLNLYFHHMILSPVRQYPEGTPLDQIDVPQHSISQEATIENIQRLKSIVLPSQRTPEWYKSRYNMITASNIYKVLGSEALYNSLVYEKCKPLVISTENEYINTCSSLHKGVKYEPVSVMIYEHLYPDCTVDTTFGCFQHPEFPFIGASPDGIVTSGSRHGHMLEIKNIVNREITGIPSLAYWIQTQVQMEVCNLEICDFLETCFREFESDVEFYENVGEYECRGVILYYVLKANPGTPIYEYMRPIGLTTPNHCTEKWIFEKQQEKGSEYALIEIQYWYLEKFSCVTIPRNRMWFEAVLPKFQEVWKTIERERVTGFEHRMPNKRPVTNKTSKLSPTLFNVIMRDRDQDQETYL</sequence>
<dbReference type="InterPro" id="IPR011604">
    <property type="entry name" value="PDDEXK-like_dom_sf"/>
</dbReference>
<evidence type="ECO:0000259" key="2">
    <source>
        <dbReference type="Pfam" id="PF09588"/>
    </source>
</evidence>
<feature type="domain" description="YqaJ viral recombinase" evidence="2">
    <location>
        <begin position="179"/>
        <end position="315"/>
    </location>
</feature>
<dbReference type="PANTHER" id="PTHR46609:SF6">
    <property type="entry name" value="EXONUCLEASE, PHAGE-TYPE_RECB, C-TERMINAL DOMAIN-CONTAINING PROTEIN-RELATED"/>
    <property type="match status" value="1"/>
</dbReference>
<dbReference type="Gene3D" id="3.90.320.10">
    <property type="match status" value="1"/>
</dbReference>